<name>A0ABV2QCI4_9BURK</name>
<dbReference type="Pfam" id="PF03401">
    <property type="entry name" value="TctC"/>
    <property type="match status" value="1"/>
</dbReference>
<dbReference type="RefSeq" id="WP_354445374.1">
    <property type="nucleotide sequence ID" value="NZ_JBEPSH010000006.1"/>
</dbReference>
<evidence type="ECO:0000313" key="4">
    <source>
        <dbReference type="Proteomes" id="UP001549320"/>
    </source>
</evidence>
<comment type="caution">
    <text evidence="3">The sequence shown here is derived from an EMBL/GenBank/DDBJ whole genome shotgun (WGS) entry which is preliminary data.</text>
</comment>
<feature type="signal peptide" evidence="2">
    <location>
        <begin position="1"/>
        <end position="27"/>
    </location>
</feature>
<dbReference type="Proteomes" id="UP001549320">
    <property type="component" value="Unassembled WGS sequence"/>
</dbReference>
<dbReference type="PANTHER" id="PTHR42928">
    <property type="entry name" value="TRICARBOXYLATE-BINDING PROTEIN"/>
    <property type="match status" value="1"/>
</dbReference>
<dbReference type="PIRSF" id="PIRSF017082">
    <property type="entry name" value="YflP"/>
    <property type="match status" value="1"/>
</dbReference>
<dbReference type="Gene3D" id="3.40.190.150">
    <property type="entry name" value="Bordetella uptake gene, domain 1"/>
    <property type="match status" value="1"/>
</dbReference>
<keyword evidence="4" id="KW-1185">Reference proteome</keyword>
<organism evidence="3 4">
    <name type="scientific">Ottowia thiooxydans</name>
    <dbReference type="NCBI Taxonomy" id="219182"/>
    <lineage>
        <taxon>Bacteria</taxon>
        <taxon>Pseudomonadati</taxon>
        <taxon>Pseudomonadota</taxon>
        <taxon>Betaproteobacteria</taxon>
        <taxon>Burkholderiales</taxon>
        <taxon>Comamonadaceae</taxon>
        <taxon>Ottowia</taxon>
    </lineage>
</organism>
<dbReference type="CDD" id="cd07012">
    <property type="entry name" value="PBP2_Bug_TTT"/>
    <property type="match status" value="1"/>
</dbReference>
<evidence type="ECO:0000313" key="3">
    <source>
        <dbReference type="EMBL" id="MET4578277.1"/>
    </source>
</evidence>
<evidence type="ECO:0000256" key="2">
    <source>
        <dbReference type="SAM" id="SignalP"/>
    </source>
</evidence>
<sequence length="332" mass="35509">MKKTIKLFATTLTVGICTFLPLVHAHAQSWKPSKPIEFSVGAGAGGSLDQVARMLKNIIEQQNPQSPGMVVYNRPAGGGLIALNGLTQHHGDAHYLASWSQQWLTNYVIGDWKESPTTKYTTLAFLVNEYVGLAVRSDSPLKSANDLVTKMRADPRSVSFAVATALGNHIHIGAAKPLMTAGVDVANMTVAPFKSSAESITALLGGHVDVVAATTANLVGQLEAGKIRLLAISSPQRLGGAFSQSPTWKEQGIDADFASMQGITAPAGLSSEQLAFWADTLSRATSTPEWTAFVQRNQWTPRLVTGPAAQQLAEAQLIEMRAILRQLKLAKQ</sequence>
<comment type="similarity">
    <text evidence="1">Belongs to the UPF0065 (bug) family.</text>
</comment>
<feature type="chain" id="PRO_5047026046" evidence="2">
    <location>
        <begin position="28"/>
        <end position="332"/>
    </location>
</feature>
<dbReference type="InterPro" id="IPR005064">
    <property type="entry name" value="BUG"/>
</dbReference>
<dbReference type="InterPro" id="IPR042100">
    <property type="entry name" value="Bug_dom1"/>
</dbReference>
<dbReference type="Gene3D" id="3.40.190.10">
    <property type="entry name" value="Periplasmic binding protein-like II"/>
    <property type="match status" value="1"/>
</dbReference>
<keyword evidence="2" id="KW-0732">Signal</keyword>
<gene>
    <name evidence="3" type="ORF">ABIE13_003393</name>
</gene>
<proteinExistence type="inferred from homology"/>
<dbReference type="EMBL" id="JBEPSH010000006">
    <property type="protein sequence ID" value="MET4578277.1"/>
    <property type="molecule type" value="Genomic_DNA"/>
</dbReference>
<evidence type="ECO:0000256" key="1">
    <source>
        <dbReference type="ARBA" id="ARBA00006987"/>
    </source>
</evidence>
<accession>A0ABV2QCI4</accession>
<reference evidence="3 4" key="1">
    <citation type="submission" date="2024-06" db="EMBL/GenBank/DDBJ databases">
        <title>Sorghum-associated microbial communities from plants grown in Nebraska, USA.</title>
        <authorList>
            <person name="Schachtman D."/>
        </authorList>
    </citation>
    <scope>NUCLEOTIDE SEQUENCE [LARGE SCALE GENOMIC DNA]</scope>
    <source>
        <strain evidence="3 4">2709</strain>
    </source>
</reference>
<dbReference type="SUPFAM" id="SSF53850">
    <property type="entry name" value="Periplasmic binding protein-like II"/>
    <property type="match status" value="1"/>
</dbReference>
<dbReference type="PANTHER" id="PTHR42928:SF3">
    <property type="entry name" value="UPF0065 PROTEIN YFLP"/>
    <property type="match status" value="1"/>
</dbReference>
<protein>
    <submittedName>
        <fullName evidence="3">Tricarboxylic transport membrane protein</fullName>
    </submittedName>
</protein>